<dbReference type="OrthoDB" id="5573735at2759"/>
<dbReference type="AlphaFoldDB" id="A0A7R9MR63"/>
<name>A0A7R9MR63_9ACAR</name>
<keyword evidence="2" id="KW-1185">Reference proteome</keyword>
<reference evidence="1" key="1">
    <citation type="submission" date="2020-11" db="EMBL/GenBank/DDBJ databases">
        <authorList>
            <person name="Tran Van P."/>
        </authorList>
    </citation>
    <scope>NUCLEOTIDE SEQUENCE</scope>
</reference>
<organism evidence="1">
    <name type="scientific">Oppiella nova</name>
    <dbReference type="NCBI Taxonomy" id="334625"/>
    <lineage>
        <taxon>Eukaryota</taxon>
        <taxon>Metazoa</taxon>
        <taxon>Ecdysozoa</taxon>
        <taxon>Arthropoda</taxon>
        <taxon>Chelicerata</taxon>
        <taxon>Arachnida</taxon>
        <taxon>Acari</taxon>
        <taxon>Acariformes</taxon>
        <taxon>Sarcoptiformes</taxon>
        <taxon>Oribatida</taxon>
        <taxon>Brachypylina</taxon>
        <taxon>Oppioidea</taxon>
        <taxon>Oppiidae</taxon>
        <taxon>Oppiella</taxon>
    </lineage>
</organism>
<dbReference type="GO" id="GO:0007229">
    <property type="term" value="P:integrin-mediated signaling pathway"/>
    <property type="evidence" value="ECO:0007669"/>
    <property type="project" value="TreeGrafter"/>
</dbReference>
<protein>
    <submittedName>
        <fullName evidence="1">Uncharacterized protein</fullName>
    </submittedName>
</protein>
<dbReference type="Proteomes" id="UP000728032">
    <property type="component" value="Unassembled WGS sequence"/>
</dbReference>
<dbReference type="GO" id="GO:0009897">
    <property type="term" value="C:external side of plasma membrane"/>
    <property type="evidence" value="ECO:0007669"/>
    <property type="project" value="TreeGrafter"/>
</dbReference>
<dbReference type="PANTHER" id="PTHR23220:SF134">
    <property type="entry name" value="INTEGRIN ALPHA-2 DOMAIN-CONTAINING PROTEIN"/>
    <property type="match status" value="1"/>
</dbReference>
<accession>A0A7R9MR63</accession>
<dbReference type="GO" id="GO:0007160">
    <property type="term" value="P:cell-matrix adhesion"/>
    <property type="evidence" value="ECO:0007669"/>
    <property type="project" value="TreeGrafter"/>
</dbReference>
<proteinExistence type="predicted"/>
<dbReference type="Gene3D" id="2.130.10.130">
    <property type="entry name" value="Integrin alpha, N-terminal"/>
    <property type="match status" value="1"/>
</dbReference>
<feature type="non-terminal residue" evidence="1">
    <location>
        <position position="189"/>
    </location>
</feature>
<dbReference type="GO" id="GO:0005178">
    <property type="term" value="F:integrin binding"/>
    <property type="evidence" value="ECO:0007669"/>
    <property type="project" value="TreeGrafter"/>
</dbReference>
<dbReference type="InterPro" id="IPR013519">
    <property type="entry name" value="Int_alpha_beta-p"/>
</dbReference>
<dbReference type="PANTHER" id="PTHR23220">
    <property type="entry name" value="INTEGRIN ALPHA"/>
    <property type="match status" value="1"/>
</dbReference>
<dbReference type="InterPro" id="IPR028994">
    <property type="entry name" value="Integrin_alpha_N"/>
</dbReference>
<evidence type="ECO:0000313" key="2">
    <source>
        <dbReference type="Proteomes" id="UP000728032"/>
    </source>
</evidence>
<dbReference type="GO" id="GO:0098609">
    <property type="term" value="P:cell-cell adhesion"/>
    <property type="evidence" value="ECO:0007669"/>
    <property type="project" value="TreeGrafter"/>
</dbReference>
<dbReference type="GO" id="GO:0008305">
    <property type="term" value="C:integrin complex"/>
    <property type="evidence" value="ECO:0007669"/>
    <property type="project" value="TreeGrafter"/>
</dbReference>
<dbReference type="GO" id="GO:0033627">
    <property type="term" value="P:cell adhesion mediated by integrin"/>
    <property type="evidence" value="ECO:0007669"/>
    <property type="project" value="TreeGrafter"/>
</dbReference>
<gene>
    <name evidence="1" type="ORF">ONB1V03_LOCUS21483</name>
</gene>
<evidence type="ECO:0000313" key="1">
    <source>
        <dbReference type="EMBL" id="CAD7664925.1"/>
    </source>
</evidence>
<sequence length="189" mass="21021">MFLGGTVVSHPNRAQVAVCGHKWWQEFYVQRPEHQRNPSGSCFVVDLDKPNETPVAIFPLSESSQIGLQIQQNTYYYSHSMSGFSAAFTPSGESLLLGAPGFYQWRGTFLETEAIPLGINGLLKERFVLNQRSTASESYVGYSLTTGHFLSGYSSSVALGAPRDKNYRGKVYIYNYGSNHVFNDIEGTQ</sequence>
<dbReference type="EMBL" id="OC956867">
    <property type="protein sequence ID" value="CAD7664925.1"/>
    <property type="molecule type" value="Genomic_DNA"/>
</dbReference>
<dbReference type="SMART" id="SM00191">
    <property type="entry name" value="Int_alpha"/>
    <property type="match status" value="1"/>
</dbReference>
<dbReference type="SUPFAM" id="SSF69318">
    <property type="entry name" value="Integrin alpha N-terminal domain"/>
    <property type="match status" value="1"/>
</dbReference>
<dbReference type="EMBL" id="CAJPVJ010042042">
    <property type="protein sequence ID" value="CAG2182062.1"/>
    <property type="molecule type" value="Genomic_DNA"/>
</dbReference>